<proteinExistence type="inferred from homology"/>
<dbReference type="Gene3D" id="1.20.1000.10">
    <property type="entry name" value="Guanylate-binding protein, C-terminal domain"/>
    <property type="match status" value="1"/>
</dbReference>
<dbReference type="PANTHER" id="PTHR10751">
    <property type="entry name" value="GUANYLATE BINDING PROTEIN"/>
    <property type="match status" value="1"/>
</dbReference>
<comment type="caution">
    <text evidence="7">The sequence shown here is derived from an EMBL/GenBank/DDBJ whole genome shotgun (WGS) entry which is preliminary data.</text>
</comment>
<evidence type="ECO:0000256" key="3">
    <source>
        <dbReference type="ARBA" id="ARBA00023134"/>
    </source>
</evidence>
<dbReference type="InterPro" id="IPR030386">
    <property type="entry name" value="G_GB1_RHD3_dom"/>
</dbReference>
<organism evidence="7 8">
    <name type="scientific">Chrysophaeum taylorii</name>
    <dbReference type="NCBI Taxonomy" id="2483200"/>
    <lineage>
        <taxon>Eukaryota</taxon>
        <taxon>Sar</taxon>
        <taxon>Stramenopiles</taxon>
        <taxon>Ochrophyta</taxon>
        <taxon>Pelagophyceae</taxon>
        <taxon>Pelagomonadales</taxon>
        <taxon>Pelagomonadaceae</taxon>
        <taxon>Chrysophaeum</taxon>
    </lineage>
</organism>
<comment type="similarity">
    <text evidence="4">Belongs to the TRAFAC class dynamin-like GTPase superfamily. GB1/RHD3 GTPase family.</text>
</comment>
<dbReference type="PROSITE" id="PS51715">
    <property type="entry name" value="G_GB1_RHD3"/>
    <property type="match status" value="1"/>
</dbReference>
<dbReference type="InterPro" id="IPR003191">
    <property type="entry name" value="Guanylate-bd/ATL_C"/>
</dbReference>
<keyword evidence="8" id="KW-1185">Reference proteome</keyword>
<keyword evidence="2" id="KW-0378">Hydrolase</keyword>
<feature type="domain" description="GB1/RHD3-type G" evidence="6">
    <location>
        <begin position="37"/>
        <end position="309"/>
    </location>
</feature>
<name>A0AAD7U7I7_9STRA</name>
<dbReference type="Gene3D" id="3.40.50.300">
    <property type="entry name" value="P-loop containing nucleotide triphosphate hydrolases"/>
    <property type="match status" value="1"/>
</dbReference>
<dbReference type="EMBL" id="JAQMWT010000658">
    <property type="protein sequence ID" value="KAJ8598732.1"/>
    <property type="molecule type" value="Genomic_DNA"/>
</dbReference>
<keyword evidence="3" id="KW-0342">GTP-binding</keyword>
<sequence>MDSFIFPEAAVPLIEVSSDRERLEVNEEAAALLSKVECAVCPVCVVGLYRSGKSSLLNFLNGRQRGFAVGPSVSRCTRGVWVYGKPTVQRLADGTEVATVLLDTEGIGGLEADAQYDTRIFALSALLAASLVYNSLGSIDENAISQLSFVAQLSKHVRFKEPLESVAVAPMSTEETLPPSRLARRSSSVELDNEEDAARLGGFMPSFTWVLRDFSLELVDATGEAITADEYLEASLRPQRGYEASVLERNRLRHMLASFFPRRACHALVRPVHDEAKLQQIDEVQPSELRPEFSRGVDELRDALFAPENIRPKTINGTPLRGRAYVELVRKYVDAMNRGGVPVISSAWDHVSRLECRAAADDALATFGTAVADAKHRIRSQKTPLEADALEALFSAAKDASLAVFRKRAIGDNSDDARADLVAKIKAQADDLANENHRVSDRYCEDVAAKLYVGVVWASLATIEADGPETPADLATSLAASWAEHRRRYATTARGPAKDKALLKFAHEKWPEAAHELVRRIEARHDSDAQREHDRLLKLKADLAEYEGTKEARAKMLEDAQQTLVTTQLDKARAEARCSAVSKQLEDARAKEKKTRANLERKVGDLELELERLRNQIASSSAPSARRHPEQVELVGKGGCKCTIA</sequence>
<evidence type="ECO:0000313" key="7">
    <source>
        <dbReference type="EMBL" id="KAJ8598732.1"/>
    </source>
</evidence>
<dbReference type="AlphaFoldDB" id="A0AAD7U7I7"/>
<evidence type="ECO:0000256" key="1">
    <source>
        <dbReference type="ARBA" id="ARBA00022741"/>
    </source>
</evidence>
<accession>A0AAD7U7I7</accession>
<dbReference type="Pfam" id="PF02841">
    <property type="entry name" value="GBP_C"/>
    <property type="match status" value="1"/>
</dbReference>
<dbReference type="GO" id="GO:0003924">
    <property type="term" value="F:GTPase activity"/>
    <property type="evidence" value="ECO:0007669"/>
    <property type="project" value="InterPro"/>
</dbReference>
<dbReference type="SUPFAM" id="SSF52540">
    <property type="entry name" value="P-loop containing nucleoside triphosphate hydrolases"/>
    <property type="match status" value="1"/>
</dbReference>
<evidence type="ECO:0000256" key="4">
    <source>
        <dbReference type="PROSITE-ProRule" id="PRU01052"/>
    </source>
</evidence>
<dbReference type="InterPro" id="IPR015894">
    <property type="entry name" value="Guanylate-bd_N"/>
</dbReference>
<dbReference type="SUPFAM" id="SSF48340">
    <property type="entry name" value="Interferon-induced guanylate-binding protein 1 (GBP1), C-terminal domain"/>
    <property type="match status" value="1"/>
</dbReference>
<keyword evidence="5" id="KW-0175">Coiled coil</keyword>
<dbReference type="Pfam" id="PF02263">
    <property type="entry name" value="GBP"/>
    <property type="match status" value="2"/>
</dbReference>
<evidence type="ECO:0000313" key="8">
    <source>
        <dbReference type="Proteomes" id="UP001230188"/>
    </source>
</evidence>
<evidence type="ECO:0000256" key="2">
    <source>
        <dbReference type="ARBA" id="ARBA00022801"/>
    </source>
</evidence>
<gene>
    <name evidence="7" type="ORF">CTAYLR_010668</name>
</gene>
<dbReference type="InterPro" id="IPR027417">
    <property type="entry name" value="P-loop_NTPase"/>
</dbReference>
<dbReference type="GO" id="GO:0005525">
    <property type="term" value="F:GTP binding"/>
    <property type="evidence" value="ECO:0007669"/>
    <property type="project" value="UniProtKB-KW"/>
</dbReference>
<evidence type="ECO:0000259" key="6">
    <source>
        <dbReference type="PROSITE" id="PS51715"/>
    </source>
</evidence>
<protein>
    <recommendedName>
        <fullName evidence="6">GB1/RHD3-type G domain-containing protein</fullName>
    </recommendedName>
</protein>
<dbReference type="InterPro" id="IPR036543">
    <property type="entry name" value="Guanylate-bd_C_sf"/>
</dbReference>
<evidence type="ECO:0000256" key="5">
    <source>
        <dbReference type="SAM" id="Coils"/>
    </source>
</evidence>
<dbReference type="Proteomes" id="UP001230188">
    <property type="component" value="Unassembled WGS sequence"/>
</dbReference>
<reference evidence="7" key="1">
    <citation type="submission" date="2023-01" db="EMBL/GenBank/DDBJ databases">
        <title>Metagenome sequencing of chrysophaentin producing Chrysophaeum taylorii.</title>
        <authorList>
            <person name="Davison J."/>
            <person name="Bewley C."/>
        </authorList>
    </citation>
    <scope>NUCLEOTIDE SEQUENCE</scope>
    <source>
        <strain evidence="7">NIES-1699</strain>
    </source>
</reference>
<keyword evidence="1" id="KW-0547">Nucleotide-binding</keyword>
<feature type="coiled-coil region" evidence="5">
    <location>
        <begin position="557"/>
        <end position="616"/>
    </location>
</feature>